<gene>
    <name evidence="1" type="ORF">SDC9_112927</name>
</gene>
<protein>
    <submittedName>
        <fullName evidence="1">Uncharacterized protein</fullName>
    </submittedName>
</protein>
<accession>A0A645BS23</accession>
<proteinExistence type="predicted"/>
<dbReference type="EMBL" id="VSSQ01020845">
    <property type="protein sequence ID" value="MPM66023.1"/>
    <property type="molecule type" value="Genomic_DNA"/>
</dbReference>
<organism evidence="1">
    <name type="scientific">bioreactor metagenome</name>
    <dbReference type="NCBI Taxonomy" id="1076179"/>
    <lineage>
        <taxon>unclassified sequences</taxon>
        <taxon>metagenomes</taxon>
        <taxon>ecological metagenomes</taxon>
    </lineage>
</organism>
<name>A0A645BS23_9ZZZZ</name>
<dbReference type="AlphaFoldDB" id="A0A645BS23"/>
<sequence>MVRIEGDFADVAESVLADFNIPEIIAVFRHITFKSVQVFDKIDVPPRAAELAISEAFQTVFLLIFYQFCDFFRFHFVQSGCVDFAGCKFQACFLQWFRA</sequence>
<evidence type="ECO:0000313" key="1">
    <source>
        <dbReference type="EMBL" id="MPM66023.1"/>
    </source>
</evidence>
<comment type="caution">
    <text evidence="1">The sequence shown here is derived from an EMBL/GenBank/DDBJ whole genome shotgun (WGS) entry which is preliminary data.</text>
</comment>
<reference evidence="1" key="1">
    <citation type="submission" date="2019-08" db="EMBL/GenBank/DDBJ databases">
        <authorList>
            <person name="Kucharzyk K."/>
            <person name="Murdoch R.W."/>
            <person name="Higgins S."/>
            <person name="Loffler F."/>
        </authorList>
    </citation>
    <scope>NUCLEOTIDE SEQUENCE</scope>
</reference>